<gene>
    <name evidence="1" type="ORF">Q4Q39_05710</name>
</gene>
<evidence type="ECO:0008006" key="3">
    <source>
        <dbReference type="Google" id="ProtNLM"/>
    </source>
</evidence>
<organism evidence="1 2">
    <name type="scientific">Flavivirga amylovorans</name>
    <dbReference type="NCBI Taxonomy" id="870486"/>
    <lineage>
        <taxon>Bacteria</taxon>
        <taxon>Pseudomonadati</taxon>
        <taxon>Bacteroidota</taxon>
        <taxon>Flavobacteriia</taxon>
        <taxon>Flavobacteriales</taxon>
        <taxon>Flavobacteriaceae</taxon>
        <taxon>Flavivirga</taxon>
    </lineage>
</organism>
<accession>A0ABT8WYZ1</accession>
<keyword evidence="2" id="KW-1185">Reference proteome</keyword>
<comment type="caution">
    <text evidence="1">The sequence shown here is derived from an EMBL/GenBank/DDBJ whole genome shotgun (WGS) entry which is preliminary data.</text>
</comment>
<sequence>MKYSFKIFLIVIIFLNLSCEKEKYNIGKFDLSINIPSSLEKIDKQIAKQKLNDGIDSIRINGLNVSRNQELIFSFKKGDFTALQAKTSKLNDEINQNYHTYWKDFKIILYDLVKEKTLKEDGKKIDSTSRIEIINGIKFYVFEHNIYLKDINDKEAKYQSLRYSSPLDNYDLIIDTNYLIPDSSYQYRNDRKLIKKILKSITIE</sequence>
<reference evidence="1" key="1">
    <citation type="submission" date="2023-07" db="EMBL/GenBank/DDBJ databases">
        <title>Two novel species in the genus Flavivirga.</title>
        <authorList>
            <person name="Kwon K."/>
        </authorList>
    </citation>
    <scope>NUCLEOTIDE SEQUENCE</scope>
    <source>
        <strain evidence="1">KACC 14157</strain>
    </source>
</reference>
<proteinExistence type="predicted"/>
<protein>
    <recommendedName>
        <fullName evidence="3">Lipoprotein</fullName>
    </recommendedName>
</protein>
<evidence type="ECO:0000313" key="2">
    <source>
        <dbReference type="Proteomes" id="UP001176891"/>
    </source>
</evidence>
<dbReference type="RefSeq" id="WP_303281435.1">
    <property type="nucleotide sequence ID" value="NZ_BAABCZ010000005.1"/>
</dbReference>
<dbReference type="Proteomes" id="UP001176891">
    <property type="component" value="Unassembled WGS sequence"/>
</dbReference>
<evidence type="ECO:0000313" key="1">
    <source>
        <dbReference type="EMBL" id="MDO5986899.1"/>
    </source>
</evidence>
<name>A0ABT8WYZ1_9FLAO</name>
<dbReference type="EMBL" id="JAUOEM010000002">
    <property type="protein sequence ID" value="MDO5986899.1"/>
    <property type="molecule type" value="Genomic_DNA"/>
</dbReference>